<name>A0A177ADV9_9PEZI</name>
<dbReference type="PANTHER" id="PTHR42940:SF5">
    <property type="entry name" value="ALCOHOL DEHYDROGENASE 2"/>
    <property type="match status" value="1"/>
</dbReference>
<dbReference type="Proteomes" id="UP000077154">
    <property type="component" value="Unassembled WGS sequence"/>
</dbReference>
<dbReference type="GO" id="GO:0046872">
    <property type="term" value="F:metal ion binding"/>
    <property type="evidence" value="ECO:0007669"/>
    <property type="project" value="UniProtKB-KW"/>
</dbReference>
<evidence type="ECO:0000256" key="3">
    <source>
        <dbReference type="ARBA" id="ARBA00022833"/>
    </source>
</evidence>
<dbReference type="EMBL" id="KV441392">
    <property type="protein sequence ID" value="OAF60257.1"/>
    <property type="molecule type" value="Genomic_DNA"/>
</dbReference>
<dbReference type="InterPro" id="IPR036291">
    <property type="entry name" value="NAD(P)-bd_dom_sf"/>
</dbReference>
<accession>A0A177ADV9</accession>
<dbReference type="GO" id="GO:0005737">
    <property type="term" value="C:cytoplasm"/>
    <property type="evidence" value="ECO:0007669"/>
    <property type="project" value="TreeGrafter"/>
</dbReference>
<evidence type="ECO:0000256" key="1">
    <source>
        <dbReference type="ARBA" id="ARBA00001947"/>
    </source>
</evidence>
<dbReference type="GeneID" id="36286089"/>
<dbReference type="AlphaFoldDB" id="A0A177ADV9"/>
<gene>
    <name evidence="5" type="ORF">VC83_03012</name>
</gene>
<keyword evidence="3" id="KW-0862">Zinc</keyword>
<evidence type="ECO:0000256" key="4">
    <source>
        <dbReference type="ARBA" id="ARBA00023002"/>
    </source>
</evidence>
<dbReference type="Gene3D" id="3.90.180.10">
    <property type="entry name" value="Medium-chain alcohol dehydrogenases, catalytic domain"/>
    <property type="match status" value="1"/>
</dbReference>
<keyword evidence="2" id="KW-0479">Metal-binding</keyword>
<comment type="cofactor">
    <cofactor evidence="1">
        <name>Zn(2+)</name>
        <dbReference type="ChEBI" id="CHEBI:29105"/>
    </cofactor>
</comment>
<keyword evidence="4" id="KW-0560">Oxidoreductase</keyword>
<dbReference type="PANTHER" id="PTHR42940">
    <property type="entry name" value="ALCOHOL DEHYDROGENASE 1-RELATED"/>
    <property type="match status" value="1"/>
</dbReference>
<dbReference type="OrthoDB" id="1879366at2759"/>
<sequence length="158" mass="17497">MEFSSCMRSASHRSFRANPGVGLYAGENFRFQAPPTQWTSTEKLASADAAPMLCAGLTTYSALRKCKARSGEWVVISGRAYRVIGIDHGSKEVFVKDCGAEVFIDMPNFSDEDIAKEVKRVTGGLKRLVQTGRWTLRLARHKPCITRAKPANNRGTRD</sequence>
<protein>
    <submittedName>
        <fullName evidence="5">Uncharacterized protein</fullName>
    </submittedName>
</protein>
<evidence type="ECO:0000313" key="5">
    <source>
        <dbReference type="EMBL" id="OAF60257.1"/>
    </source>
</evidence>
<proteinExistence type="predicted"/>
<dbReference type="SUPFAM" id="SSF51735">
    <property type="entry name" value="NAD(P)-binding Rossmann-fold domains"/>
    <property type="match status" value="1"/>
</dbReference>
<dbReference type="RefSeq" id="XP_024325539.1">
    <property type="nucleotide sequence ID" value="XM_024466661.1"/>
</dbReference>
<evidence type="ECO:0000256" key="2">
    <source>
        <dbReference type="ARBA" id="ARBA00022723"/>
    </source>
</evidence>
<dbReference type="GO" id="GO:0004022">
    <property type="term" value="F:alcohol dehydrogenase (NAD+) activity"/>
    <property type="evidence" value="ECO:0007669"/>
    <property type="project" value="TreeGrafter"/>
</dbReference>
<organism evidence="5">
    <name type="scientific">Pseudogymnoascus destructans</name>
    <dbReference type="NCBI Taxonomy" id="655981"/>
    <lineage>
        <taxon>Eukaryota</taxon>
        <taxon>Fungi</taxon>
        <taxon>Dikarya</taxon>
        <taxon>Ascomycota</taxon>
        <taxon>Pezizomycotina</taxon>
        <taxon>Leotiomycetes</taxon>
        <taxon>Thelebolales</taxon>
        <taxon>Thelebolaceae</taxon>
        <taxon>Pseudogymnoascus</taxon>
    </lineage>
</organism>
<reference evidence="5" key="1">
    <citation type="submission" date="2016-03" db="EMBL/GenBank/DDBJ databases">
        <title>Updated assembly of Pseudogymnoascus destructans, the fungus causing white-nose syndrome of bats.</title>
        <authorList>
            <person name="Palmer J.M."/>
            <person name="Drees K.P."/>
            <person name="Foster J.T."/>
            <person name="Lindner D.L."/>
        </authorList>
    </citation>
    <scope>NUCLEOTIDE SEQUENCE [LARGE SCALE GENOMIC DNA]</scope>
    <source>
        <strain evidence="5">20631-21</strain>
    </source>
</reference>
<dbReference type="Gene3D" id="3.40.50.720">
    <property type="entry name" value="NAD(P)-binding Rossmann-like Domain"/>
    <property type="match status" value="1"/>
</dbReference>